<dbReference type="InterPro" id="IPR003329">
    <property type="entry name" value="Cytidylyl_trans"/>
</dbReference>
<keyword evidence="1" id="KW-0167">Capsid protein</keyword>
<gene>
    <name evidence="1" type="ORF">tloyanaT_09130</name>
</gene>
<protein>
    <submittedName>
        <fullName evidence="1">Spore coat protein</fullName>
    </submittedName>
</protein>
<reference evidence="1 2" key="1">
    <citation type="submission" date="2023-03" db="EMBL/GenBank/DDBJ databases">
        <title>Thalassotalea loyana LMG 22536T draft genome sequence.</title>
        <authorList>
            <person name="Sawabe T."/>
        </authorList>
    </citation>
    <scope>NUCLEOTIDE SEQUENCE [LARGE SCALE GENOMIC DNA]</scope>
    <source>
        <strain evidence="1 2">LMG 22536</strain>
    </source>
</reference>
<organism evidence="1 2">
    <name type="scientific">Thalassotalea loyana</name>
    <dbReference type="NCBI Taxonomy" id="280483"/>
    <lineage>
        <taxon>Bacteria</taxon>
        <taxon>Pseudomonadati</taxon>
        <taxon>Pseudomonadota</taxon>
        <taxon>Gammaproteobacteria</taxon>
        <taxon>Alteromonadales</taxon>
        <taxon>Colwelliaceae</taxon>
        <taxon>Thalassotalea</taxon>
    </lineage>
</organism>
<dbReference type="InterPro" id="IPR029044">
    <property type="entry name" value="Nucleotide-diphossugar_trans"/>
</dbReference>
<dbReference type="SUPFAM" id="SSF53448">
    <property type="entry name" value="Nucleotide-diphospho-sugar transferases"/>
    <property type="match status" value="1"/>
</dbReference>
<evidence type="ECO:0000313" key="1">
    <source>
        <dbReference type="EMBL" id="GLX84661.1"/>
    </source>
</evidence>
<dbReference type="PANTHER" id="PTHR42866">
    <property type="entry name" value="3-DEOXY-MANNO-OCTULOSONATE CYTIDYLYLTRANSFERASE"/>
    <property type="match status" value="1"/>
</dbReference>
<evidence type="ECO:0000313" key="2">
    <source>
        <dbReference type="Proteomes" id="UP001157134"/>
    </source>
</evidence>
<dbReference type="Pfam" id="PF02348">
    <property type="entry name" value="CTP_transf_3"/>
    <property type="match status" value="1"/>
</dbReference>
<name>A0ABQ6HCN9_9GAMM</name>
<accession>A0ABQ6HCN9</accession>
<dbReference type="CDD" id="cd02518">
    <property type="entry name" value="GT2_SpsF"/>
    <property type="match status" value="1"/>
</dbReference>
<sequence length="251" mass="28650">MTKQHVVAIVQARMGSSRLPGKVLKPLGNKPLIILLLERLKQCKQIDEIVLATSTNPENDELCHVVSHHGFNTFRGDEDDVLGRFYQCAVTFNATDIVRITGDSPLLSPEICDTLINDYFRKQADYAYLSEHFAEGVDCEVLSFQALSVAHVNAKLASQREHVTLYVYQNESDFTIIELANSQDDSHYRFTVDNEEDYQVVGQIIEHCDDLSLNYQEIKHFLDENPIIKKMNQHIVRNEGLITSLQNDQRI</sequence>
<comment type="caution">
    <text evidence="1">The sequence shown here is derived from an EMBL/GenBank/DDBJ whole genome shotgun (WGS) entry which is preliminary data.</text>
</comment>
<dbReference type="EMBL" id="BSSV01000001">
    <property type="protein sequence ID" value="GLX84661.1"/>
    <property type="molecule type" value="Genomic_DNA"/>
</dbReference>
<proteinExistence type="predicted"/>
<keyword evidence="2" id="KW-1185">Reference proteome</keyword>
<dbReference type="RefSeq" id="WP_284296257.1">
    <property type="nucleotide sequence ID" value="NZ_BSSV01000001.1"/>
</dbReference>
<dbReference type="PANTHER" id="PTHR42866:SF1">
    <property type="entry name" value="SPORE COAT POLYSACCHARIDE BIOSYNTHESIS PROTEIN SPSF"/>
    <property type="match status" value="1"/>
</dbReference>
<dbReference type="Gene3D" id="3.90.550.10">
    <property type="entry name" value="Spore Coat Polysaccharide Biosynthesis Protein SpsA, Chain A"/>
    <property type="match status" value="1"/>
</dbReference>
<keyword evidence="1" id="KW-0946">Virion</keyword>
<dbReference type="Proteomes" id="UP001157134">
    <property type="component" value="Unassembled WGS sequence"/>
</dbReference>